<evidence type="ECO:0000313" key="2">
    <source>
        <dbReference type="Proteomes" id="UP000254799"/>
    </source>
</evidence>
<organism evidence="1 2">
    <name type="scientific">Klebsiella pneumoniae</name>
    <dbReference type="NCBI Taxonomy" id="573"/>
    <lineage>
        <taxon>Bacteria</taxon>
        <taxon>Pseudomonadati</taxon>
        <taxon>Pseudomonadota</taxon>
        <taxon>Gammaproteobacteria</taxon>
        <taxon>Enterobacterales</taxon>
        <taxon>Enterobacteriaceae</taxon>
        <taxon>Klebsiella/Raoultella group</taxon>
        <taxon>Klebsiella</taxon>
        <taxon>Klebsiella pneumoniae complex</taxon>
    </lineage>
</organism>
<dbReference type="AlphaFoldDB" id="A0A331UFJ3"/>
<reference evidence="1 2" key="1">
    <citation type="submission" date="2018-06" db="EMBL/GenBank/DDBJ databases">
        <authorList>
            <consortium name="Pathogen Informatics"/>
            <person name="Doyle S."/>
        </authorList>
    </citation>
    <scope>NUCLEOTIDE SEQUENCE [LARGE SCALE GENOMIC DNA]</scope>
    <source>
        <strain evidence="1 2">NCTC8849</strain>
    </source>
</reference>
<sequence length="30" mass="3635">MIDKKVDQMVKIYISFTKKHANTVFFTHYT</sequence>
<name>A0A331UFJ3_KLEPN</name>
<gene>
    <name evidence="1" type="ORF">NCTC8849_00976</name>
</gene>
<evidence type="ECO:0000313" key="1">
    <source>
        <dbReference type="EMBL" id="STT52442.1"/>
    </source>
</evidence>
<proteinExistence type="predicted"/>
<protein>
    <submittedName>
        <fullName evidence="1">Uncharacterized protein</fullName>
    </submittedName>
</protein>
<dbReference type="EMBL" id="UGLC01000002">
    <property type="protein sequence ID" value="STT52442.1"/>
    <property type="molecule type" value="Genomic_DNA"/>
</dbReference>
<dbReference type="Proteomes" id="UP000254799">
    <property type="component" value="Unassembled WGS sequence"/>
</dbReference>
<accession>A0A331UFJ3</accession>